<dbReference type="Pfam" id="PF25917">
    <property type="entry name" value="BSH_RND"/>
    <property type="match status" value="1"/>
</dbReference>
<dbReference type="AlphaFoldDB" id="A0A9Q9HGW8"/>
<dbReference type="PANTHER" id="PTHR30469:SF15">
    <property type="entry name" value="HLYD FAMILY OF SECRETION PROTEINS"/>
    <property type="match status" value="1"/>
</dbReference>
<proteinExistence type="inferred from homology"/>
<dbReference type="Gene3D" id="1.10.287.470">
    <property type="entry name" value="Helix hairpin bin"/>
    <property type="match status" value="1"/>
</dbReference>
<evidence type="ECO:0000313" key="5">
    <source>
        <dbReference type="Proteomes" id="UP001058713"/>
    </source>
</evidence>
<sequence>MRFLRQSVTGVFLAAVTAALLLYAGHMIFSAIEAQLNAEKKAPPARERIFAVNVVTADLRTVAPELTAFGRVESRRTLELRTAVGGRVVQLSEDFEEGGTVRAGEVLVQIDPADAQSALDRAEADMMDARAEERDAGRALVLAQDELQATQDQAQLRERAFQRQVDLADRGVGTAAAVETAELAAVQARQAVISRRQAVSQAEARADQAATRVARAQIALDEAQRDLDDTTIKARFDGTLQAVSLVQGRLVSANEKIADLVDPDLLEVAFRVSTAQYARLLDAEGHLLRAPVRVTLDADGAGLSASGRISRASGAAGDGQTGRLVYARLETAPGFEPGDFVTVKVTEPEVAAVARVPASALGADGSVLVLGEDNRLQALPVELVRRQGDDVLIRGAGLEGREIVTGRTPLLGAGIKVRPLRRDAGVQALPELIELSDERRARLVAFVEGSSAMPSEMKAKMLQQLAEARVPAQLVSRIESRMGG</sequence>
<dbReference type="InterPro" id="IPR006143">
    <property type="entry name" value="RND_pump_MFP"/>
</dbReference>
<keyword evidence="2" id="KW-0175">Coiled coil</keyword>
<evidence type="ECO:0000256" key="1">
    <source>
        <dbReference type="ARBA" id="ARBA00009477"/>
    </source>
</evidence>
<reference evidence="4" key="1">
    <citation type="submission" date="2021-08" db="EMBL/GenBank/DDBJ databases">
        <authorList>
            <person name="Nwanade C."/>
            <person name="Wang M."/>
            <person name="Masoudi A."/>
            <person name="Yu Z."/>
            <person name="Liu J."/>
        </authorList>
    </citation>
    <scope>NUCLEOTIDE SEQUENCE</scope>
    <source>
        <strain evidence="4">S122</strain>
    </source>
</reference>
<evidence type="ECO:0000256" key="2">
    <source>
        <dbReference type="SAM" id="Coils"/>
    </source>
</evidence>
<dbReference type="Gene3D" id="2.40.50.100">
    <property type="match status" value="2"/>
</dbReference>
<gene>
    <name evidence="4" type="ORF">K3721_03130</name>
</gene>
<dbReference type="Gene3D" id="2.40.30.170">
    <property type="match status" value="1"/>
</dbReference>
<dbReference type="NCBIfam" id="TIGR01730">
    <property type="entry name" value="RND_mfp"/>
    <property type="match status" value="1"/>
</dbReference>
<dbReference type="GO" id="GO:0015562">
    <property type="term" value="F:efflux transmembrane transporter activity"/>
    <property type="evidence" value="ECO:0007669"/>
    <property type="project" value="TreeGrafter"/>
</dbReference>
<dbReference type="SUPFAM" id="SSF111369">
    <property type="entry name" value="HlyD-like secretion proteins"/>
    <property type="match status" value="2"/>
</dbReference>
<dbReference type="EMBL" id="CP081070">
    <property type="protein sequence ID" value="UWQ54543.1"/>
    <property type="molecule type" value="Genomic_DNA"/>
</dbReference>
<feature type="domain" description="Multidrug resistance protein MdtA-like barrel-sandwich hybrid" evidence="3">
    <location>
        <begin position="76"/>
        <end position="258"/>
    </location>
</feature>
<protein>
    <submittedName>
        <fullName evidence="4">Efflux RND transporter periplasmic adaptor subunit</fullName>
    </submittedName>
</protein>
<dbReference type="PANTHER" id="PTHR30469">
    <property type="entry name" value="MULTIDRUG RESISTANCE PROTEIN MDTA"/>
    <property type="match status" value="1"/>
</dbReference>
<dbReference type="GO" id="GO:1990281">
    <property type="term" value="C:efflux pump complex"/>
    <property type="evidence" value="ECO:0007669"/>
    <property type="project" value="TreeGrafter"/>
</dbReference>
<name>A0A9Q9HGW8_LEICA</name>
<feature type="coiled-coil region" evidence="2">
    <location>
        <begin position="199"/>
        <end position="233"/>
    </location>
</feature>
<dbReference type="InterPro" id="IPR058625">
    <property type="entry name" value="MdtA-like_BSH"/>
</dbReference>
<evidence type="ECO:0000259" key="3">
    <source>
        <dbReference type="Pfam" id="PF25917"/>
    </source>
</evidence>
<dbReference type="KEGG" id="lcae:K3721_03130"/>
<dbReference type="Proteomes" id="UP001058713">
    <property type="component" value="Chromosome"/>
</dbReference>
<evidence type="ECO:0000313" key="4">
    <source>
        <dbReference type="EMBL" id="UWQ54543.1"/>
    </source>
</evidence>
<accession>A0A9Q9HGW8</accession>
<comment type="similarity">
    <text evidence="1">Belongs to the membrane fusion protein (MFP) (TC 8.A.1) family.</text>
</comment>
<dbReference type="Gene3D" id="2.40.420.20">
    <property type="match status" value="1"/>
</dbReference>
<organism evidence="4 5">
    <name type="scientific">Leisingera caerulea</name>
    <name type="common">Phaeobacter caeruleus</name>
    <dbReference type="NCBI Taxonomy" id="506591"/>
    <lineage>
        <taxon>Bacteria</taxon>
        <taxon>Pseudomonadati</taxon>
        <taxon>Pseudomonadota</taxon>
        <taxon>Alphaproteobacteria</taxon>
        <taxon>Rhodobacterales</taxon>
        <taxon>Roseobacteraceae</taxon>
        <taxon>Leisingera</taxon>
    </lineage>
</organism>
<dbReference type="RefSeq" id="WP_259971821.1">
    <property type="nucleotide sequence ID" value="NZ_CP081070.1"/>
</dbReference>